<dbReference type="Pfam" id="PF08281">
    <property type="entry name" value="Sigma70_r4_2"/>
    <property type="match status" value="1"/>
</dbReference>
<evidence type="ECO:0000259" key="5">
    <source>
        <dbReference type="SMART" id="SM00421"/>
    </source>
</evidence>
<dbReference type="PANTHER" id="PTHR43133">
    <property type="entry name" value="RNA POLYMERASE ECF-TYPE SIGMA FACTO"/>
    <property type="match status" value="1"/>
</dbReference>
<dbReference type="InterPro" id="IPR000792">
    <property type="entry name" value="Tscrpt_reg_LuxR_C"/>
</dbReference>
<dbReference type="InterPro" id="IPR039425">
    <property type="entry name" value="RNA_pol_sigma-70-like"/>
</dbReference>
<dbReference type="NCBIfam" id="TIGR02937">
    <property type="entry name" value="sigma70-ECF"/>
    <property type="match status" value="1"/>
</dbReference>
<dbReference type="GO" id="GO:0003677">
    <property type="term" value="F:DNA binding"/>
    <property type="evidence" value="ECO:0007669"/>
    <property type="project" value="InterPro"/>
</dbReference>
<protein>
    <submittedName>
        <fullName evidence="6">RNA polymerase sigma-70 factor</fullName>
    </submittedName>
</protein>
<dbReference type="SUPFAM" id="SSF88659">
    <property type="entry name" value="Sigma3 and sigma4 domains of RNA polymerase sigma factors"/>
    <property type="match status" value="1"/>
</dbReference>
<feature type="domain" description="HTH luxR-type" evidence="5">
    <location>
        <begin position="125"/>
        <end position="183"/>
    </location>
</feature>
<keyword evidence="4" id="KW-0804">Transcription</keyword>
<name>A0A4Q0M3T7_9SPHI</name>
<dbReference type="InterPro" id="IPR014284">
    <property type="entry name" value="RNA_pol_sigma-70_dom"/>
</dbReference>
<dbReference type="InterPro" id="IPR036388">
    <property type="entry name" value="WH-like_DNA-bd_sf"/>
</dbReference>
<evidence type="ECO:0000313" key="7">
    <source>
        <dbReference type="Proteomes" id="UP000290848"/>
    </source>
</evidence>
<dbReference type="NCBIfam" id="TIGR02985">
    <property type="entry name" value="Sig70_bacteroi1"/>
    <property type="match status" value="1"/>
</dbReference>
<dbReference type="InterPro" id="IPR013249">
    <property type="entry name" value="RNA_pol_sigma70_r4_t2"/>
</dbReference>
<evidence type="ECO:0000256" key="4">
    <source>
        <dbReference type="ARBA" id="ARBA00023163"/>
    </source>
</evidence>
<dbReference type="SMART" id="SM00421">
    <property type="entry name" value="HTH_LUXR"/>
    <property type="match status" value="1"/>
</dbReference>
<dbReference type="InterPro" id="IPR007627">
    <property type="entry name" value="RNA_pol_sigma70_r2"/>
</dbReference>
<dbReference type="EMBL" id="RXOC01000018">
    <property type="protein sequence ID" value="RXF67339.1"/>
    <property type="molecule type" value="Genomic_DNA"/>
</dbReference>
<evidence type="ECO:0000313" key="6">
    <source>
        <dbReference type="EMBL" id="RXF67339.1"/>
    </source>
</evidence>
<dbReference type="GO" id="GO:0016987">
    <property type="term" value="F:sigma factor activity"/>
    <property type="evidence" value="ECO:0007669"/>
    <property type="project" value="UniProtKB-KW"/>
</dbReference>
<dbReference type="InterPro" id="IPR013325">
    <property type="entry name" value="RNA_pol_sigma_r2"/>
</dbReference>
<keyword evidence="3" id="KW-0731">Sigma factor</keyword>
<dbReference type="Gene3D" id="1.10.1740.10">
    <property type="match status" value="1"/>
</dbReference>
<gene>
    <name evidence="6" type="ORF">EKH83_19495</name>
</gene>
<evidence type="ECO:0000256" key="2">
    <source>
        <dbReference type="ARBA" id="ARBA00023015"/>
    </source>
</evidence>
<proteinExistence type="inferred from homology"/>
<organism evidence="6 7">
    <name type="scientific">Arcticibacter tournemirensis</name>
    <dbReference type="NCBI Taxonomy" id="699437"/>
    <lineage>
        <taxon>Bacteria</taxon>
        <taxon>Pseudomonadati</taxon>
        <taxon>Bacteroidota</taxon>
        <taxon>Sphingobacteriia</taxon>
        <taxon>Sphingobacteriales</taxon>
        <taxon>Sphingobacteriaceae</taxon>
        <taxon>Arcticibacter</taxon>
    </lineage>
</organism>
<dbReference type="GO" id="GO:0006352">
    <property type="term" value="P:DNA-templated transcription initiation"/>
    <property type="evidence" value="ECO:0007669"/>
    <property type="project" value="InterPro"/>
</dbReference>
<dbReference type="Pfam" id="PF04542">
    <property type="entry name" value="Sigma70_r2"/>
    <property type="match status" value="1"/>
</dbReference>
<dbReference type="InterPro" id="IPR013324">
    <property type="entry name" value="RNA_pol_sigma_r3/r4-like"/>
</dbReference>
<evidence type="ECO:0000256" key="3">
    <source>
        <dbReference type="ARBA" id="ARBA00023082"/>
    </source>
</evidence>
<dbReference type="PRINTS" id="PR00038">
    <property type="entry name" value="HTHLUXR"/>
</dbReference>
<dbReference type="Gene3D" id="1.10.10.10">
    <property type="entry name" value="Winged helix-like DNA-binding domain superfamily/Winged helix DNA-binding domain"/>
    <property type="match status" value="1"/>
</dbReference>
<sequence>MIMESRDIKRLREGDEAAFRLVYDEFSERVYRLAFRFLKDAEQSEEIVQEVFLNLWLSREKLDVNGNMWLYLYVIGKRLCLNVLREVHRSDDLFKRLLVNIKEANNSTEEKIIAADIERLADEIVSRLPKQQQLIFRLSRTEGLSHQQIAQKLHISPNTVKNHIVEALKTLRAHLKYSDLIYFIIFIFL</sequence>
<comment type="similarity">
    <text evidence="1">Belongs to the sigma-70 factor family. ECF subfamily.</text>
</comment>
<dbReference type="AlphaFoldDB" id="A0A4Q0M3T7"/>
<evidence type="ECO:0000256" key="1">
    <source>
        <dbReference type="ARBA" id="ARBA00010641"/>
    </source>
</evidence>
<comment type="caution">
    <text evidence="6">The sequence shown here is derived from an EMBL/GenBank/DDBJ whole genome shotgun (WGS) entry which is preliminary data.</text>
</comment>
<dbReference type="Proteomes" id="UP000290848">
    <property type="component" value="Unassembled WGS sequence"/>
</dbReference>
<dbReference type="InterPro" id="IPR014327">
    <property type="entry name" value="RNA_pol_sigma70_bacteroid"/>
</dbReference>
<keyword evidence="2" id="KW-0805">Transcription regulation</keyword>
<accession>A0A4Q0M3T7</accession>
<dbReference type="PANTHER" id="PTHR43133:SF46">
    <property type="entry name" value="RNA POLYMERASE SIGMA-70 FACTOR ECF SUBFAMILY"/>
    <property type="match status" value="1"/>
</dbReference>
<dbReference type="SUPFAM" id="SSF88946">
    <property type="entry name" value="Sigma2 domain of RNA polymerase sigma factors"/>
    <property type="match status" value="1"/>
</dbReference>
<reference evidence="6 7" key="1">
    <citation type="submission" date="2018-12" db="EMBL/GenBank/DDBJ databases">
        <title>The Draft Genome Sequence of the Soil Bacterium Pedobacter tournemirensis R1.</title>
        <authorList>
            <person name="He J."/>
        </authorList>
    </citation>
    <scope>NUCLEOTIDE SEQUENCE [LARGE SCALE GENOMIC DNA]</scope>
    <source>
        <strain evidence="6 7">R1</strain>
    </source>
</reference>